<dbReference type="InterPro" id="IPR050277">
    <property type="entry name" value="Sodium:Solute_Symporter"/>
</dbReference>
<name>A0A6G3TE96_9ACTN</name>
<evidence type="ECO:0000256" key="8">
    <source>
        <dbReference type="SAM" id="Phobius"/>
    </source>
</evidence>
<feature type="transmembrane region" description="Helical" evidence="8">
    <location>
        <begin position="432"/>
        <end position="449"/>
    </location>
</feature>
<keyword evidence="6 8" id="KW-0472">Membrane</keyword>
<keyword evidence="3" id="KW-0813">Transport</keyword>
<evidence type="ECO:0000256" key="4">
    <source>
        <dbReference type="ARBA" id="ARBA00022692"/>
    </source>
</evidence>
<dbReference type="InterPro" id="IPR001734">
    <property type="entry name" value="Na/solute_symporter"/>
</dbReference>
<dbReference type="Proteomes" id="UP000475666">
    <property type="component" value="Unassembled WGS sequence"/>
</dbReference>
<dbReference type="GO" id="GO:0022857">
    <property type="term" value="F:transmembrane transporter activity"/>
    <property type="evidence" value="ECO:0007669"/>
    <property type="project" value="InterPro"/>
</dbReference>
<evidence type="ECO:0000256" key="3">
    <source>
        <dbReference type="ARBA" id="ARBA00022448"/>
    </source>
</evidence>
<feature type="transmembrane region" description="Helical" evidence="8">
    <location>
        <begin position="282"/>
        <end position="308"/>
    </location>
</feature>
<comment type="similarity">
    <text evidence="2 7">Belongs to the sodium:solute symporter (SSF) (TC 2.A.21) family.</text>
</comment>
<dbReference type="GeneID" id="96653393"/>
<feature type="transmembrane region" description="Helical" evidence="8">
    <location>
        <begin position="328"/>
        <end position="357"/>
    </location>
</feature>
<dbReference type="Pfam" id="PF00474">
    <property type="entry name" value="SSF"/>
    <property type="match status" value="1"/>
</dbReference>
<dbReference type="InterPro" id="IPR038377">
    <property type="entry name" value="Na/Glc_symporter_sf"/>
</dbReference>
<gene>
    <name evidence="9" type="ORF">G3I66_14295</name>
</gene>
<evidence type="ECO:0000256" key="2">
    <source>
        <dbReference type="ARBA" id="ARBA00006434"/>
    </source>
</evidence>
<evidence type="ECO:0000313" key="10">
    <source>
        <dbReference type="Proteomes" id="UP000475666"/>
    </source>
</evidence>
<feature type="transmembrane region" description="Helical" evidence="8">
    <location>
        <begin position="80"/>
        <end position="99"/>
    </location>
</feature>
<comment type="subcellular location">
    <subcellularLocation>
        <location evidence="1">Membrane</location>
        <topology evidence="1">Multi-pass membrane protein</topology>
    </subcellularLocation>
</comment>
<feature type="transmembrane region" description="Helical" evidence="8">
    <location>
        <begin position="247"/>
        <end position="270"/>
    </location>
</feature>
<organism evidence="9 10">
    <name type="scientific">Streptomyces rubrogriseus</name>
    <dbReference type="NCBI Taxonomy" id="194673"/>
    <lineage>
        <taxon>Bacteria</taxon>
        <taxon>Bacillati</taxon>
        <taxon>Actinomycetota</taxon>
        <taxon>Actinomycetes</taxon>
        <taxon>Kitasatosporales</taxon>
        <taxon>Streptomycetaceae</taxon>
        <taxon>Streptomyces</taxon>
        <taxon>Streptomyces violaceoruber group</taxon>
    </lineage>
</organism>
<dbReference type="Gene3D" id="1.20.1730.10">
    <property type="entry name" value="Sodium/glucose cotransporter"/>
    <property type="match status" value="1"/>
</dbReference>
<evidence type="ECO:0000256" key="1">
    <source>
        <dbReference type="ARBA" id="ARBA00004141"/>
    </source>
</evidence>
<evidence type="ECO:0000256" key="6">
    <source>
        <dbReference type="ARBA" id="ARBA00023136"/>
    </source>
</evidence>
<reference evidence="9 10" key="1">
    <citation type="submission" date="2020-01" db="EMBL/GenBank/DDBJ databases">
        <title>Insect and environment-associated Actinomycetes.</title>
        <authorList>
            <person name="Currrie C."/>
            <person name="Chevrette M."/>
            <person name="Carlson C."/>
            <person name="Stubbendieck R."/>
            <person name="Wendt-Pienkowski E."/>
        </authorList>
    </citation>
    <scope>NUCLEOTIDE SEQUENCE [LARGE SCALE GENOMIC DNA]</scope>
    <source>
        <strain evidence="9 10">SID7739</strain>
    </source>
</reference>
<evidence type="ECO:0000256" key="5">
    <source>
        <dbReference type="ARBA" id="ARBA00022989"/>
    </source>
</evidence>
<evidence type="ECO:0000313" key="9">
    <source>
        <dbReference type="EMBL" id="NEC34341.1"/>
    </source>
</evidence>
<keyword evidence="5 8" id="KW-1133">Transmembrane helix</keyword>
<proteinExistence type="inferred from homology"/>
<accession>A0A6G3TE96</accession>
<feature type="transmembrane region" description="Helical" evidence="8">
    <location>
        <begin position="194"/>
        <end position="215"/>
    </location>
</feature>
<keyword evidence="4 8" id="KW-0812">Transmembrane</keyword>
<comment type="caution">
    <text evidence="9">The sequence shown here is derived from an EMBL/GenBank/DDBJ whole genome shotgun (WGS) entry which is preliminary data.</text>
</comment>
<evidence type="ECO:0000256" key="7">
    <source>
        <dbReference type="RuleBase" id="RU362091"/>
    </source>
</evidence>
<feature type="transmembrane region" description="Helical" evidence="8">
    <location>
        <begin position="120"/>
        <end position="144"/>
    </location>
</feature>
<dbReference type="RefSeq" id="WP_109032504.1">
    <property type="nucleotide sequence ID" value="NZ_BEWD01000006.1"/>
</dbReference>
<protein>
    <submittedName>
        <fullName evidence="9">Sodium:solute symporter</fullName>
    </submittedName>
</protein>
<sequence length="517" mass="52940">MNSPGAVITCSTVVLVGSAVALRSARPRSKGPGARTELEDWALAGRGQGSGLLWCLLGGTVYTAYTFTAVPGAVFTSGGIGFYALPYTMIICAIGFVLLPRLAATARAHGHVTVADFVRVRYGSSLLALAVALTGIFALMPYIALQLLGLRAVLSVLGMRQDGLMGDAALTAVFAVLAVSTYRYGLRAPTLVSVVKAGLVVGATVAVAGLVMTGLGSPADLFARADAAFAAQDGTASLVPDPSLAPAYVSLAVGSALALFAFPHVLQVAFSARSGDVLRRTSVTLFGWTAMLGLFALFGIAALAAGVSPPPGRSELAVPLLVLDLAPGWAAGLILGAIVVAALVPAAVMSIGAATLFARNVYLEFVNPTATVVQVTRMARLMSLVVKVGALVFALGVRDQAAINLHLLGAVWVLQILPSIVLGLLHRTPHRVSLLAGWMSGMVVGTALVSRGGFSSLVRISFGPLDVQVYAGVVGLVVNLLVVALASPLLDRLGVPRGLSGLLRPADGAVRRNGVAR</sequence>
<dbReference type="AlphaFoldDB" id="A0A6G3TE96"/>
<dbReference type="EMBL" id="JAAGMQ010000411">
    <property type="protein sequence ID" value="NEC34341.1"/>
    <property type="molecule type" value="Genomic_DNA"/>
</dbReference>
<feature type="transmembrane region" description="Helical" evidence="8">
    <location>
        <begin position="6"/>
        <end position="25"/>
    </location>
</feature>
<feature type="transmembrane region" description="Helical" evidence="8">
    <location>
        <begin position="164"/>
        <end position="182"/>
    </location>
</feature>
<dbReference type="GO" id="GO:0005886">
    <property type="term" value="C:plasma membrane"/>
    <property type="evidence" value="ECO:0007669"/>
    <property type="project" value="TreeGrafter"/>
</dbReference>
<dbReference type="PROSITE" id="PS50283">
    <property type="entry name" value="NA_SOLUT_SYMP_3"/>
    <property type="match status" value="1"/>
</dbReference>
<feature type="transmembrane region" description="Helical" evidence="8">
    <location>
        <begin position="403"/>
        <end position="425"/>
    </location>
</feature>
<dbReference type="PANTHER" id="PTHR48086:SF8">
    <property type="entry name" value="MONOCARBOXYLIC ACID PERMEASE"/>
    <property type="match status" value="1"/>
</dbReference>
<feature type="transmembrane region" description="Helical" evidence="8">
    <location>
        <begin position="378"/>
        <end position="397"/>
    </location>
</feature>
<feature type="transmembrane region" description="Helical" evidence="8">
    <location>
        <begin position="469"/>
        <end position="490"/>
    </location>
</feature>
<feature type="transmembrane region" description="Helical" evidence="8">
    <location>
        <begin position="51"/>
        <end position="74"/>
    </location>
</feature>
<dbReference type="PANTHER" id="PTHR48086">
    <property type="entry name" value="SODIUM/PROLINE SYMPORTER-RELATED"/>
    <property type="match status" value="1"/>
</dbReference>